<reference evidence="3" key="1">
    <citation type="submission" date="2020-01" db="EMBL/GenBank/DDBJ databases">
        <title>Insect and environment-associated Actinomycetes.</title>
        <authorList>
            <person name="Currrie C."/>
            <person name="Chevrette M."/>
            <person name="Carlson C."/>
            <person name="Stubbendieck R."/>
            <person name="Wendt-Pienkowski E."/>
        </authorList>
    </citation>
    <scope>NUCLEOTIDE SEQUENCE</scope>
    <source>
        <strain evidence="3">SID7499</strain>
    </source>
</reference>
<proteinExistence type="predicted"/>
<dbReference type="AlphaFoldDB" id="A0A6G3X4Q8"/>
<evidence type="ECO:0000313" key="3">
    <source>
        <dbReference type="EMBL" id="NEE12711.1"/>
    </source>
</evidence>
<evidence type="ECO:0000256" key="2">
    <source>
        <dbReference type="SAM" id="SignalP"/>
    </source>
</evidence>
<feature type="compositionally biased region" description="Basic and acidic residues" evidence="1">
    <location>
        <begin position="116"/>
        <end position="127"/>
    </location>
</feature>
<name>A0A6G3X4Q8_9ACTN</name>
<gene>
    <name evidence="3" type="ORF">G3M58_40445</name>
</gene>
<accession>A0A6G3X4Q8</accession>
<organism evidence="3">
    <name type="scientific">Streptomyces sp. SID7499</name>
    <dbReference type="NCBI Taxonomy" id="2706086"/>
    <lineage>
        <taxon>Bacteria</taxon>
        <taxon>Bacillati</taxon>
        <taxon>Actinomycetota</taxon>
        <taxon>Actinomycetes</taxon>
        <taxon>Kitasatosporales</taxon>
        <taxon>Streptomycetaceae</taxon>
        <taxon>Streptomyces</taxon>
    </lineage>
</organism>
<feature type="signal peptide" evidence="2">
    <location>
        <begin position="1"/>
        <end position="28"/>
    </location>
</feature>
<dbReference type="PROSITE" id="PS51257">
    <property type="entry name" value="PROKAR_LIPOPROTEIN"/>
    <property type="match status" value="1"/>
</dbReference>
<evidence type="ECO:0000256" key="1">
    <source>
        <dbReference type="SAM" id="MobiDB-lite"/>
    </source>
</evidence>
<feature type="region of interest" description="Disordered" evidence="1">
    <location>
        <begin position="26"/>
        <end position="54"/>
    </location>
</feature>
<feature type="region of interest" description="Disordered" evidence="1">
    <location>
        <begin position="116"/>
        <end position="148"/>
    </location>
</feature>
<comment type="caution">
    <text evidence="3">The sequence shown here is derived from an EMBL/GenBank/DDBJ whole genome shotgun (WGS) entry which is preliminary data.</text>
</comment>
<sequence>MPRSTTARRLGAALVCAALGLTACSSGSEDDGTPGSRSSAAPPVDFKNPPKVSATPSMAASVNLELPLEAYAWTDDELRTRRQGEDLLAAACMGDYGFDLEPRPSYRGDKALRDANRYGVSDPDKASRFGYHPDPAARGPKPPKENYSSAESLVLFGPREGESAKAEQNGKAIPKGGCWGKSLRDLASKGPKVHPDQEEFADQLAGFTYQESQKDSRVKKAFSAWSACMKKQGYTYSSPMAAVEDKRFTKAGTASAEEIRVATADVTCKRENNVIGVWYAVEVAYQERAVEKNEQLLNTLKERKSSILKAAAAAGAR</sequence>
<protein>
    <submittedName>
        <fullName evidence="3">Uncharacterized protein</fullName>
    </submittedName>
</protein>
<dbReference type="EMBL" id="JAAGMN010004197">
    <property type="protein sequence ID" value="NEE12711.1"/>
    <property type="molecule type" value="Genomic_DNA"/>
</dbReference>
<keyword evidence="2" id="KW-0732">Signal</keyword>
<feature type="chain" id="PRO_5038756285" evidence="2">
    <location>
        <begin position="29"/>
        <end position="317"/>
    </location>
</feature>